<dbReference type="OrthoDB" id="8555723at2"/>
<keyword evidence="6 10" id="KW-0521">NADP</keyword>
<comment type="pathway">
    <text evidence="1 10">Cofactor biosynthesis; (R)-pantothenate biosynthesis; (R)-pantoate from 3-methyl-2-oxobutanoate: step 2/2.</text>
</comment>
<proteinExistence type="inferred from homology"/>
<dbReference type="Pfam" id="PF08546">
    <property type="entry name" value="ApbA_C"/>
    <property type="match status" value="1"/>
</dbReference>
<dbReference type="InterPro" id="IPR050838">
    <property type="entry name" value="Ketopantoate_reductase"/>
</dbReference>
<gene>
    <name evidence="13" type="ORF">EHF44_23050</name>
</gene>
<keyword evidence="7 10" id="KW-0560">Oxidoreductase</keyword>
<dbReference type="InterPro" id="IPR013328">
    <property type="entry name" value="6PGD_dom2"/>
</dbReference>
<dbReference type="SUPFAM" id="SSF48179">
    <property type="entry name" value="6-phosphogluconate dehydrogenase C-terminal domain-like"/>
    <property type="match status" value="1"/>
</dbReference>
<evidence type="ECO:0000256" key="8">
    <source>
        <dbReference type="ARBA" id="ARBA00032024"/>
    </source>
</evidence>
<dbReference type="GO" id="GO:0005737">
    <property type="term" value="C:cytoplasm"/>
    <property type="evidence" value="ECO:0007669"/>
    <property type="project" value="TreeGrafter"/>
</dbReference>
<evidence type="ECO:0000259" key="11">
    <source>
        <dbReference type="Pfam" id="PF02558"/>
    </source>
</evidence>
<evidence type="ECO:0000313" key="14">
    <source>
        <dbReference type="Proteomes" id="UP000270411"/>
    </source>
</evidence>
<dbReference type="EC" id="1.1.1.169" evidence="3 10"/>
<evidence type="ECO:0000256" key="5">
    <source>
        <dbReference type="ARBA" id="ARBA00022655"/>
    </source>
</evidence>
<sequence>MKITVIGAGAVGCFYGAMLARAGHPVTLVGRPVHVDSVTRHGLRFESPAMDTYIAVAADTRVQAAEDADLVLFCVKSADTVDAARQLRPFLKADAAVLSLQNGIDNAAMLEGALGRPVIAAAVYVACEMAGPGHLRHHGRGDLVIGDSPQSAEIARMLGAAGVPTVVSADVRVPLWDKLVLNCAYNALSGIANLPYGEIRNVEAAEETMKQLIAECLAVACAERVGIDLDVERQFERIRHTIPAGQYSSMAQDLARARATEIDYLNGAIVRRGLAHGIATPVNQALMTLVQLLERRPAARGG</sequence>
<dbReference type="NCBIfam" id="TIGR00745">
    <property type="entry name" value="apbA_panE"/>
    <property type="match status" value="1"/>
</dbReference>
<dbReference type="Gene3D" id="3.40.50.720">
    <property type="entry name" value="NAD(P)-binding Rossmann-like Domain"/>
    <property type="match status" value="1"/>
</dbReference>
<dbReference type="GO" id="GO:0050661">
    <property type="term" value="F:NADP binding"/>
    <property type="evidence" value="ECO:0007669"/>
    <property type="project" value="TreeGrafter"/>
</dbReference>
<dbReference type="PANTHER" id="PTHR43765">
    <property type="entry name" value="2-DEHYDROPANTOATE 2-REDUCTASE-RELATED"/>
    <property type="match status" value="1"/>
</dbReference>
<evidence type="ECO:0000256" key="3">
    <source>
        <dbReference type="ARBA" id="ARBA00013014"/>
    </source>
</evidence>
<keyword evidence="5 10" id="KW-0566">Pantothenate biosynthesis</keyword>
<evidence type="ECO:0000256" key="10">
    <source>
        <dbReference type="RuleBase" id="RU362068"/>
    </source>
</evidence>
<evidence type="ECO:0000256" key="2">
    <source>
        <dbReference type="ARBA" id="ARBA00007870"/>
    </source>
</evidence>
<dbReference type="GO" id="GO:0015940">
    <property type="term" value="P:pantothenate biosynthetic process"/>
    <property type="evidence" value="ECO:0007669"/>
    <property type="project" value="UniProtKB-UniPathway"/>
</dbReference>
<evidence type="ECO:0000259" key="12">
    <source>
        <dbReference type="Pfam" id="PF08546"/>
    </source>
</evidence>
<comment type="similarity">
    <text evidence="2 10">Belongs to the ketopantoate reductase family.</text>
</comment>
<name>A0A3G8H7X8_9BURK</name>
<dbReference type="InterPro" id="IPR003710">
    <property type="entry name" value="ApbA"/>
</dbReference>
<comment type="catalytic activity">
    <reaction evidence="9 10">
        <text>(R)-pantoate + NADP(+) = 2-dehydropantoate + NADPH + H(+)</text>
        <dbReference type="Rhea" id="RHEA:16233"/>
        <dbReference type="ChEBI" id="CHEBI:11561"/>
        <dbReference type="ChEBI" id="CHEBI:15378"/>
        <dbReference type="ChEBI" id="CHEBI:15980"/>
        <dbReference type="ChEBI" id="CHEBI:57783"/>
        <dbReference type="ChEBI" id="CHEBI:58349"/>
        <dbReference type="EC" id="1.1.1.169"/>
    </reaction>
</comment>
<dbReference type="InterPro" id="IPR013752">
    <property type="entry name" value="KPA_reductase"/>
</dbReference>
<dbReference type="InterPro" id="IPR036291">
    <property type="entry name" value="NAD(P)-bd_dom_sf"/>
</dbReference>
<comment type="function">
    <text evidence="10">Catalyzes the NADPH-dependent reduction of ketopantoate into pantoic acid.</text>
</comment>
<evidence type="ECO:0000256" key="4">
    <source>
        <dbReference type="ARBA" id="ARBA00019465"/>
    </source>
</evidence>
<dbReference type="Pfam" id="PF02558">
    <property type="entry name" value="ApbA"/>
    <property type="match status" value="1"/>
</dbReference>
<feature type="domain" description="Ketopantoate reductase C-terminal" evidence="12">
    <location>
        <begin position="174"/>
        <end position="293"/>
    </location>
</feature>
<dbReference type="KEGG" id="cpau:EHF44_23050"/>
<dbReference type="PANTHER" id="PTHR43765:SF2">
    <property type="entry name" value="2-DEHYDROPANTOATE 2-REDUCTASE"/>
    <property type="match status" value="1"/>
</dbReference>
<dbReference type="InterPro" id="IPR008927">
    <property type="entry name" value="6-PGluconate_DH-like_C_sf"/>
</dbReference>
<dbReference type="AlphaFoldDB" id="A0A3G8H7X8"/>
<evidence type="ECO:0000313" key="13">
    <source>
        <dbReference type="EMBL" id="AZG16275.1"/>
    </source>
</evidence>
<evidence type="ECO:0000256" key="7">
    <source>
        <dbReference type="ARBA" id="ARBA00023002"/>
    </source>
</evidence>
<accession>A0A3G8H7X8</accession>
<evidence type="ECO:0000256" key="1">
    <source>
        <dbReference type="ARBA" id="ARBA00004994"/>
    </source>
</evidence>
<organism evidence="13 14">
    <name type="scientific">Cupriavidus pauculus</name>
    <dbReference type="NCBI Taxonomy" id="82633"/>
    <lineage>
        <taxon>Bacteria</taxon>
        <taxon>Pseudomonadati</taxon>
        <taxon>Pseudomonadota</taxon>
        <taxon>Betaproteobacteria</taxon>
        <taxon>Burkholderiales</taxon>
        <taxon>Burkholderiaceae</taxon>
        <taxon>Cupriavidus</taxon>
    </lineage>
</organism>
<protein>
    <recommendedName>
        <fullName evidence="4 10">2-dehydropantoate 2-reductase</fullName>
        <ecNumber evidence="3 10">1.1.1.169</ecNumber>
    </recommendedName>
    <alternativeName>
        <fullName evidence="8 10">Ketopantoate reductase</fullName>
    </alternativeName>
</protein>
<reference evidence="14" key="1">
    <citation type="submission" date="2018-11" db="EMBL/GenBank/DDBJ databases">
        <title>FDA dAtabase for Regulatory Grade micrObial Sequences (FDA-ARGOS): Supporting development and validation of Infectious Disease Dx tests.</title>
        <authorList>
            <person name="Goldberg B."/>
            <person name="Campos J."/>
            <person name="Tallon L."/>
            <person name="Sadzewicz L."/>
            <person name="Zhao X."/>
            <person name="Vavikolanu K."/>
            <person name="Mehta A."/>
            <person name="Aluvathingal J."/>
            <person name="Nadendla S."/>
            <person name="Geyer C."/>
            <person name="Nandy P."/>
            <person name="Yan Y."/>
            <person name="Sichtig H."/>
        </authorList>
    </citation>
    <scope>NUCLEOTIDE SEQUENCE [LARGE SCALE GENOMIC DNA]</scope>
    <source>
        <strain evidence="14">FDAARGOS_614</strain>
    </source>
</reference>
<dbReference type="GO" id="GO:0008677">
    <property type="term" value="F:2-dehydropantoate 2-reductase activity"/>
    <property type="evidence" value="ECO:0007669"/>
    <property type="project" value="UniProtKB-EC"/>
</dbReference>
<dbReference type="UniPathway" id="UPA00028">
    <property type="reaction ID" value="UER00004"/>
</dbReference>
<dbReference type="EMBL" id="CP033970">
    <property type="protein sequence ID" value="AZG16275.1"/>
    <property type="molecule type" value="Genomic_DNA"/>
</dbReference>
<dbReference type="SUPFAM" id="SSF51735">
    <property type="entry name" value="NAD(P)-binding Rossmann-fold domains"/>
    <property type="match status" value="1"/>
</dbReference>
<dbReference type="Gene3D" id="1.10.1040.10">
    <property type="entry name" value="N-(1-d-carboxylethyl)-l-norvaline Dehydrogenase, domain 2"/>
    <property type="match status" value="1"/>
</dbReference>
<evidence type="ECO:0000256" key="6">
    <source>
        <dbReference type="ARBA" id="ARBA00022857"/>
    </source>
</evidence>
<dbReference type="RefSeq" id="WP_124686005.1">
    <property type="nucleotide sequence ID" value="NZ_CP033970.1"/>
</dbReference>
<feature type="domain" description="Ketopantoate reductase N-terminal" evidence="11">
    <location>
        <begin position="3"/>
        <end position="149"/>
    </location>
</feature>
<dbReference type="Proteomes" id="UP000270411">
    <property type="component" value="Chromosome 2"/>
</dbReference>
<dbReference type="InterPro" id="IPR013332">
    <property type="entry name" value="KPR_N"/>
</dbReference>
<evidence type="ECO:0000256" key="9">
    <source>
        <dbReference type="ARBA" id="ARBA00048793"/>
    </source>
</evidence>